<evidence type="ECO:0000313" key="3">
    <source>
        <dbReference type="Proteomes" id="UP000639403"/>
    </source>
</evidence>
<dbReference type="Proteomes" id="UP000639403">
    <property type="component" value="Unassembled WGS sequence"/>
</dbReference>
<gene>
    <name evidence="2" type="ORF">IEO21_04070</name>
</gene>
<accession>A0A8H7P4F6</accession>
<proteinExistence type="predicted"/>
<dbReference type="AlphaFoldDB" id="A0A8H7P4F6"/>
<sequence length="119" mass="12829">MVIASTAASSVVEDVPPPPPKRIGPPINAIKKSIHALAAEPTFCHQCRRTTQHDKMRCTVIKESGELCGKRFCRLCVDKRSVAVLFLIAQGGRAVTIRGSVLCVCDPFCCVASLIHNAD</sequence>
<protein>
    <submittedName>
        <fullName evidence="2">Uncharacterized protein</fullName>
    </submittedName>
</protein>
<feature type="region of interest" description="Disordered" evidence="1">
    <location>
        <begin position="1"/>
        <end position="24"/>
    </location>
</feature>
<comment type="caution">
    <text evidence="2">The sequence shown here is derived from an EMBL/GenBank/DDBJ whole genome shotgun (WGS) entry which is preliminary data.</text>
</comment>
<organism evidence="2 3">
    <name type="scientific">Rhodonia placenta</name>
    <dbReference type="NCBI Taxonomy" id="104341"/>
    <lineage>
        <taxon>Eukaryota</taxon>
        <taxon>Fungi</taxon>
        <taxon>Dikarya</taxon>
        <taxon>Basidiomycota</taxon>
        <taxon>Agaricomycotina</taxon>
        <taxon>Agaricomycetes</taxon>
        <taxon>Polyporales</taxon>
        <taxon>Adustoporiaceae</taxon>
        <taxon>Rhodonia</taxon>
    </lineage>
</organism>
<name>A0A8H7P4F6_9APHY</name>
<evidence type="ECO:0000313" key="2">
    <source>
        <dbReference type="EMBL" id="KAF9816465.1"/>
    </source>
</evidence>
<dbReference type="EMBL" id="JADOXO010000057">
    <property type="protein sequence ID" value="KAF9816465.1"/>
    <property type="molecule type" value="Genomic_DNA"/>
</dbReference>
<reference evidence="2" key="1">
    <citation type="submission" date="2020-11" db="EMBL/GenBank/DDBJ databases">
        <authorList>
            <person name="Koelle M."/>
            <person name="Horta M.A.C."/>
            <person name="Nowrousian M."/>
            <person name="Ohm R.A."/>
            <person name="Benz P."/>
            <person name="Pilgard A."/>
        </authorList>
    </citation>
    <scope>NUCLEOTIDE SEQUENCE</scope>
    <source>
        <strain evidence="2">FPRL280</strain>
    </source>
</reference>
<reference evidence="2" key="2">
    <citation type="journal article" name="Front. Microbiol.">
        <title>Degradative Capacity of Two Strains of Rhodonia placenta: From Phenotype to Genotype.</title>
        <authorList>
            <person name="Kolle M."/>
            <person name="Horta M.A.C."/>
            <person name="Nowrousian M."/>
            <person name="Ohm R.A."/>
            <person name="Benz J.P."/>
            <person name="Pilgard A."/>
        </authorList>
    </citation>
    <scope>NUCLEOTIDE SEQUENCE</scope>
    <source>
        <strain evidence="2">FPRL280</strain>
    </source>
</reference>
<evidence type="ECO:0000256" key="1">
    <source>
        <dbReference type="SAM" id="MobiDB-lite"/>
    </source>
</evidence>